<dbReference type="RefSeq" id="WP_184664656.1">
    <property type="nucleotide sequence ID" value="NZ_JACHHB010000011.1"/>
</dbReference>
<dbReference type="SUPFAM" id="SSF53807">
    <property type="entry name" value="Helical backbone' metal receptor"/>
    <property type="match status" value="1"/>
</dbReference>
<evidence type="ECO:0000256" key="2">
    <source>
        <dbReference type="ARBA" id="ARBA00022448"/>
    </source>
</evidence>
<feature type="signal peptide" evidence="6">
    <location>
        <begin position="1"/>
        <end position="22"/>
    </location>
</feature>
<evidence type="ECO:0000256" key="3">
    <source>
        <dbReference type="ARBA" id="ARBA00022723"/>
    </source>
</evidence>
<dbReference type="PANTHER" id="PTHR42953">
    <property type="entry name" value="HIGH-AFFINITY ZINC UPTAKE SYSTEM PROTEIN ZNUA-RELATED"/>
    <property type="match status" value="1"/>
</dbReference>
<comment type="caution">
    <text evidence="7">The sequence shown here is derived from an EMBL/GenBank/DDBJ whole genome shotgun (WGS) entry which is preliminary data.</text>
</comment>
<comment type="subcellular location">
    <subcellularLocation>
        <location evidence="1">Cell envelope</location>
    </subcellularLocation>
</comment>
<evidence type="ECO:0000313" key="8">
    <source>
        <dbReference type="Proteomes" id="UP000551878"/>
    </source>
</evidence>
<dbReference type="InterPro" id="IPR006129">
    <property type="entry name" value="AdhesinB"/>
</dbReference>
<organism evidence="7 8">
    <name type="scientific">Texcoconibacillus texcoconensis</name>
    <dbReference type="NCBI Taxonomy" id="1095777"/>
    <lineage>
        <taxon>Bacteria</taxon>
        <taxon>Bacillati</taxon>
        <taxon>Bacillota</taxon>
        <taxon>Bacilli</taxon>
        <taxon>Bacillales</taxon>
        <taxon>Bacillaceae</taxon>
        <taxon>Texcoconibacillus</taxon>
    </lineage>
</organism>
<dbReference type="GO" id="GO:0030001">
    <property type="term" value="P:metal ion transport"/>
    <property type="evidence" value="ECO:0007669"/>
    <property type="project" value="InterPro"/>
</dbReference>
<protein>
    <submittedName>
        <fullName evidence="7">Iron/zinc/copper transport system substrate-binding protein</fullName>
    </submittedName>
</protein>
<dbReference type="PROSITE" id="PS51257">
    <property type="entry name" value="PROKAR_LIPOPROTEIN"/>
    <property type="match status" value="1"/>
</dbReference>
<dbReference type="InterPro" id="IPR006128">
    <property type="entry name" value="Lipoprotein_PsaA-like"/>
</dbReference>
<keyword evidence="3" id="KW-0479">Metal-binding</keyword>
<dbReference type="PRINTS" id="PR00690">
    <property type="entry name" value="ADHESNFAMILY"/>
</dbReference>
<dbReference type="GO" id="GO:0046872">
    <property type="term" value="F:metal ion binding"/>
    <property type="evidence" value="ECO:0007669"/>
    <property type="project" value="UniProtKB-KW"/>
</dbReference>
<dbReference type="EMBL" id="JACHHB010000011">
    <property type="protein sequence ID" value="MBB5174221.1"/>
    <property type="molecule type" value="Genomic_DNA"/>
</dbReference>
<dbReference type="PRINTS" id="PR00691">
    <property type="entry name" value="ADHESINB"/>
</dbReference>
<sequence length="308" mass="34044">MFKSKSLLSALGLLFVSGSILMGCSEETDDQEANQGETEQLELTASFSVLADVVDEVVGDRGTVDYIVPLGEEPEEHEPTPSDFEKVTDSDLFFVNGLGLESWLESMMDNVTDTPAAEVTGGITPIPLSEGNADDPHAWLNPALVKTYVDNIVEELVELDPEGESTFTENAESFKEELNELDAWIEEQTEQIPEEHRFITISEDALVYFGEAYGFETEGIWELNAHEEGTPQQISRLVDMVTERGIPYVFIETTVSPNYMETVSENAGVPIFEEVIYSDALGEEGTGVYSYIDMMEHNVEAIVEALGQ</sequence>
<dbReference type="Proteomes" id="UP000551878">
    <property type="component" value="Unassembled WGS sequence"/>
</dbReference>
<feature type="chain" id="PRO_5038732225" evidence="6">
    <location>
        <begin position="23"/>
        <end position="308"/>
    </location>
</feature>
<dbReference type="AlphaFoldDB" id="A0A840QSF0"/>
<accession>A0A840QSF0</accession>
<keyword evidence="8" id="KW-1185">Reference proteome</keyword>
<evidence type="ECO:0000313" key="7">
    <source>
        <dbReference type="EMBL" id="MBB5174221.1"/>
    </source>
</evidence>
<evidence type="ECO:0000256" key="4">
    <source>
        <dbReference type="ARBA" id="ARBA00022729"/>
    </source>
</evidence>
<evidence type="ECO:0000256" key="5">
    <source>
        <dbReference type="RuleBase" id="RU003512"/>
    </source>
</evidence>
<dbReference type="Gene3D" id="3.40.50.1980">
    <property type="entry name" value="Nitrogenase molybdenum iron protein domain"/>
    <property type="match status" value="2"/>
</dbReference>
<dbReference type="PANTHER" id="PTHR42953:SF1">
    <property type="entry name" value="METAL-BINDING PROTEIN HI_0362-RELATED"/>
    <property type="match status" value="1"/>
</dbReference>
<name>A0A840QSF0_9BACI</name>
<dbReference type="Pfam" id="PF01297">
    <property type="entry name" value="ZnuA"/>
    <property type="match status" value="1"/>
</dbReference>
<gene>
    <name evidence="7" type="ORF">HNQ41_002415</name>
</gene>
<dbReference type="GO" id="GO:0030313">
    <property type="term" value="C:cell envelope"/>
    <property type="evidence" value="ECO:0007669"/>
    <property type="project" value="UniProtKB-SubCell"/>
</dbReference>
<dbReference type="InterPro" id="IPR006127">
    <property type="entry name" value="ZnuA-like"/>
</dbReference>
<dbReference type="GO" id="GO:0007155">
    <property type="term" value="P:cell adhesion"/>
    <property type="evidence" value="ECO:0007669"/>
    <property type="project" value="InterPro"/>
</dbReference>
<proteinExistence type="inferred from homology"/>
<keyword evidence="2 5" id="KW-0813">Transport</keyword>
<keyword evidence="4 6" id="KW-0732">Signal</keyword>
<evidence type="ECO:0000256" key="1">
    <source>
        <dbReference type="ARBA" id="ARBA00004196"/>
    </source>
</evidence>
<reference evidence="7 8" key="1">
    <citation type="submission" date="2020-08" db="EMBL/GenBank/DDBJ databases">
        <title>Genomic Encyclopedia of Type Strains, Phase IV (KMG-IV): sequencing the most valuable type-strain genomes for metagenomic binning, comparative biology and taxonomic classification.</title>
        <authorList>
            <person name="Goeker M."/>
        </authorList>
    </citation>
    <scope>NUCLEOTIDE SEQUENCE [LARGE SCALE GENOMIC DNA]</scope>
    <source>
        <strain evidence="7 8">DSM 24696</strain>
    </source>
</reference>
<evidence type="ECO:0000256" key="6">
    <source>
        <dbReference type="SAM" id="SignalP"/>
    </source>
</evidence>
<comment type="similarity">
    <text evidence="5">Belongs to the bacterial solute-binding protein 9 family.</text>
</comment>
<dbReference type="InterPro" id="IPR050492">
    <property type="entry name" value="Bact_metal-bind_prot9"/>
</dbReference>